<evidence type="ECO:0000259" key="6">
    <source>
        <dbReference type="Pfam" id="PF08028"/>
    </source>
</evidence>
<feature type="region of interest" description="Disordered" evidence="3">
    <location>
        <begin position="129"/>
        <end position="148"/>
    </location>
</feature>
<dbReference type="InterPro" id="IPR013107">
    <property type="entry name" value="Acyl-CoA_DH_C"/>
</dbReference>
<organism evidence="7 8">
    <name type="scientific">Mammaliicoccus vitulinus</name>
    <dbReference type="NCBI Taxonomy" id="71237"/>
    <lineage>
        <taxon>Bacteria</taxon>
        <taxon>Bacillati</taxon>
        <taxon>Bacillota</taxon>
        <taxon>Bacilli</taxon>
        <taxon>Bacillales</taxon>
        <taxon>Staphylococcaceae</taxon>
        <taxon>Mammaliicoccus</taxon>
    </lineage>
</organism>
<dbReference type="GO" id="GO:0003995">
    <property type="term" value="F:acyl-CoA dehydrogenase activity"/>
    <property type="evidence" value="ECO:0007669"/>
    <property type="project" value="TreeGrafter"/>
</dbReference>
<reference evidence="7 8" key="1">
    <citation type="journal article" date="2016" name="Front. Microbiol.">
        <title>Comprehensive Phylogenetic Analysis of Bovine Non-aureus Staphylococci Species Based on Whole-Genome Sequencing.</title>
        <authorList>
            <person name="Naushad S."/>
            <person name="Barkema H.W."/>
            <person name="Luby C."/>
            <person name="Condas L.A."/>
            <person name="Nobrega D.B."/>
            <person name="Carson D.A."/>
            <person name="De Buck J."/>
        </authorList>
    </citation>
    <scope>NUCLEOTIDE SEQUENCE [LARGE SCALE GENOMIC DNA]</scope>
    <source>
        <strain evidence="7 8">SNUC 2204</strain>
    </source>
</reference>
<accession>A0A2T4PTR0</accession>
<sequence>MSRDLFIKNEFQKKWVDKIENHKEALQKHAEKNDLNSEFPYENINWLIEEGYTKIVLPKAYGGEGATPEDVILFQETLGKMDGATALAIGWHMGVVGQIYQEKLWTKALLDEFAQEVMNGAIVNRAVSEADTGSPTRGARPSTHADREGEHYIINGVKTFTTMSQRLTHFLVGAYVPEKEALGFFLIPRDAEGLSIAENWNMVGMRATESHDLVLNDVKVHEKYLVEVANGPRGNNINPWNLHIPAVYLGIGQAARDYAIDFANEYSPGSVEGVIADIPAVQQNIGNMELELTTARHYIYSVIDKYLNPSITDAQIDVELGAAKHVVVNHSIKIIDIAMRIVGAKSLQMERPLQRYYRDIRAGLHNPPMDDVTITKLAKKAREERSNAQ</sequence>
<dbReference type="Pfam" id="PF02771">
    <property type="entry name" value="Acyl-CoA_dh_N"/>
    <property type="match status" value="1"/>
</dbReference>
<dbReference type="InterPro" id="IPR036250">
    <property type="entry name" value="AcylCo_DH-like_C"/>
</dbReference>
<proteinExistence type="predicted"/>
<dbReference type="InterPro" id="IPR037069">
    <property type="entry name" value="AcylCoA_DH/ox_N_sf"/>
</dbReference>
<dbReference type="InterPro" id="IPR006091">
    <property type="entry name" value="Acyl-CoA_Oxase/DH_mid-dom"/>
</dbReference>
<dbReference type="STRING" id="1167632.GCA_000286335_01136"/>
<evidence type="ECO:0000256" key="2">
    <source>
        <dbReference type="ARBA" id="ARBA00023002"/>
    </source>
</evidence>
<dbReference type="PIRSF" id="PIRSF016578">
    <property type="entry name" value="HsaA"/>
    <property type="match status" value="1"/>
</dbReference>
<dbReference type="SUPFAM" id="SSF47203">
    <property type="entry name" value="Acyl-CoA dehydrogenase C-terminal domain-like"/>
    <property type="match status" value="1"/>
</dbReference>
<dbReference type="Pfam" id="PF08028">
    <property type="entry name" value="Acyl-CoA_dh_2"/>
    <property type="match status" value="1"/>
</dbReference>
<dbReference type="Gene3D" id="2.40.110.10">
    <property type="entry name" value="Butyryl-CoA Dehydrogenase, subunit A, domain 2"/>
    <property type="match status" value="1"/>
</dbReference>
<comment type="caution">
    <text evidence="7">The sequence shown here is derived from an EMBL/GenBank/DDBJ whole genome shotgun (WGS) entry which is preliminary data.</text>
</comment>
<dbReference type="RefSeq" id="WP_107556934.1">
    <property type="nucleotide sequence ID" value="NZ_CANQVP010000010.1"/>
</dbReference>
<evidence type="ECO:0000259" key="4">
    <source>
        <dbReference type="Pfam" id="PF02770"/>
    </source>
</evidence>
<dbReference type="InterPro" id="IPR009100">
    <property type="entry name" value="AcylCoA_DH/oxidase_NM_dom_sf"/>
</dbReference>
<dbReference type="Proteomes" id="UP000241209">
    <property type="component" value="Unassembled WGS sequence"/>
</dbReference>
<dbReference type="PANTHER" id="PTHR43884">
    <property type="entry name" value="ACYL-COA DEHYDROGENASE"/>
    <property type="match status" value="1"/>
</dbReference>
<gene>
    <name evidence="7" type="ORF">BU072_05985</name>
</gene>
<dbReference type="AlphaFoldDB" id="A0A2T4PTR0"/>
<dbReference type="PANTHER" id="PTHR43884:SF25">
    <property type="entry name" value="ACYL-COA DEHYDROGENASE YDBM-RELATED"/>
    <property type="match status" value="1"/>
</dbReference>
<feature type="domain" description="Acyl-CoA dehydrogenase C-terminal" evidence="6">
    <location>
        <begin position="244"/>
        <end position="363"/>
    </location>
</feature>
<dbReference type="InterPro" id="IPR013786">
    <property type="entry name" value="AcylCoA_DH/ox_N"/>
</dbReference>
<dbReference type="FunFam" id="2.40.110.10:FF:000020">
    <property type="entry name" value="Putative acyl-CoA dehydrogenase YdbM"/>
    <property type="match status" value="1"/>
</dbReference>
<dbReference type="GO" id="GO:0050660">
    <property type="term" value="F:flavin adenine dinucleotide binding"/>
    <property type="evidence" value="ECO:0007669"/>
    <property type="project" value="InterPro"/>
</dbReference>
<name>A0A2T4PTR0_9STAP</name>
<feature type="domain" description="Acyl-CoA dehydrogenase/oxidase N-terminal" evidence="5">
    <location>
        <begin position="23"/>
        <end position="100"/>
    </location>
</feature>
<dbReference type="EMBL" id="PZFK01000010">
    <property type="protein sequence ID" value="PTI29770.1"/>
    <property type="molecule type" value="Genomic_DNA"/>
</dbReference>
<keyword evidence="2" id="KW-0560">Oxidoreductase</keyword>
<keyword evidence="1" id="KW-0285">Flavoprotein</keyword>
<dbReference type="CDD" id="cd00567">
    <property type="entry name" value="ACAD"/>
    <property type="match status" value="1"/>
</dbReference>
<evidence type="ECO:0000256" key="3">
    <source>
        <dbReference type="SAM" id="MobiDB-lite"/>
    </source>
</evidence>
<protein>
    <submittedName>
        <fullName evidence="7">Acyl-CoA dehydrogenase</fullName>
    </submittedName>
</protein>
<dbReference type="Pfam" id="PF02770">
    <property type="entry name" value="Acyl-CoA_dh_M"/>
    <property type="match status" value="1"/>
</dbReference>
<evidence type="ECO:0000313" key="7">
    <source>
        <dbReference type="EMBL" id="PTI29770.1"/>
    </source>
</evidence>
<dbReference type="Gene3D" id="1.20.140.10">
    <property type="entry name" value="Butyryl-CoA Dehydrogenase, subunit A, domain 3"/>
    <property type="match status" value="1"/>
</dbReference>
<feature type="domain" description="Acyl-CoA oxidase/dehydrogenase middle" evidence="4">
    <location>
        <begin position="126"/>
        <end position="218"/>
    </location>
</feature>
<evidence type="ECO:0000313" key="8">
    <source>
        <dbReference type="Proteomes" id="UP000241209"/>
    </source>
</evidence>
<dbReference type="SUPFAM" id="SSF56645">
    <property type="entry name" value="Acyl-CoA dehydrogenase NM domain-like"/>
    <property type="match status" value="1"/>
</dbReference>
<dbReference type="InterPro" id="IPR046373">
    <property type="entry name" value="Acyl-CoA_Oxase/DH_mid-dom_sf"/>
</dbReference>
<dbReference type="Gene3D" id="1.10.540.10">
    <property type="entry name" value="Acyl-CoA dehydrogenase/oxidase, N-terminal domain"/>
    <property type="match status" value="1"/>
</dbReference>
<evidence type="ECO:0000259" key="5">
    <source>
        <dbReference type="Pfam" id="PF02771"/>
    </source>
</evidence>
<evidence type="ECO:0000256" key="1">
    <source>
        <dbReference type="ARBA" id="ARBA00022630"/>
    </source>
</evidence>